<protein>
    <submittedName>
        <fullName evidence="2">Uncharacterized protein</fullName>
    </submittedName>
</protein>
<reference evidence="4 5" key="1">
    <citation type="submission" date="2020-04" db="EMBL/GenBank/DDBJ databases">
        <title>Perkinsus olseni comparative genomics.</title>
        <authorList>
            <person name="Bogema D.R."/>
        </authorList>
    </citation>
    <scope>NUCLEOTIDE SEQUENCE [LARGE SCALE GENOMIC DNA]</scope>
    <source>
        <strain evidence="2">ATCC PRA-179</strain>
        <strain evidence="3">ATCC PRA-31</strain>
    </source>
</reference>
<dbReference type="EMBL" id="JABAHT010000083">
    <property type="protein sequence ID" value="KAF4665939.1"/>
    <property type="molecule type" value="Genomic_DNA"/>
</dbReference>
<evidence type="ECO:0000313" key="2">
    <source>
        <dbReference type="EMBL" id="KAF4665939.1"/>
    </source>
</evidence>
<dbReference type="OrthoDB" id="10331239at2759"/>
<proteinExistence type="predicted"/>
<evidence type="ECO:0000313" key="4">
    <source>
        <dbReference type="Proteomes" id="UP000570595"/>
    </source>
</evidence>
<dbReference type="EMBL" id="JABANN010000083">
    <property type="protein sequence ID" value="KAF4672227.1"/>
    <property type="molecule type" value="Genomic_DNA"/>
</dbReference>
<dbReference type="Proteomes" id="UP000570595">
    <property type="component" value="Unassembled WGS sequence"/>
</dbReference>
<keyword evidence="1" id="KW-0732">Signal</keyword>
<dbReference type="AlphaFoldDB" id="A0A7J6M331"/>
<comment type="caution">
    <text evidence="2">The sequence shown here is derived from an EMBL/GenBank/DDBJ whole genome shotgun (WGS) entry which is preliminary data.</text>
</comment>
<evidence type="ECO:0000256" key="1">
    <source>
        <dbReference type="SAM" id="SignalP"/>
    </source>
</evidence>
<gene>
    <name evidence="3" type="ORF">FOL46_009303</name>
    <name evidence="2" type="ORF">FOZ61_010343</name>
</gene>
<organism evidence="2 4">
    <name type="scientific">Perkinsus olseni</name>
    <name type="common">Perkinsus atlanticus</name>
    <dbReference type="NCBI Taxonomy" id="32597"/>
    <lineage>
        <taxon>Eukaryota</taxon>
        <taxon>Sar</taxon>
        <taxon>Alveolata</taxon>
        <taxon>Perkinsozoa</taxon>
        <taxon>Perkinsea</taxon>
        <taxon>Perkinsida</taxon>
        <taxon>Perkinsidae</taxon>
        <taxon>Perkinsus</taxon>
    </lineage>
</organism>
<name>A0A7J6M331_PEROL</name>
<accession>A0A7J6M331</accession>
<evidence type="ECO:0000313" key="3">
    <source>
        <dbReference type="EMBL" id="KAF4672227.1"/>
    </source>
</evidence>
<sequence length="143" mass="16448">MMMVFFYLIVLITQAVAAPTPIPPFPFPKGKYIGGHLRPAYLRVETDFRTVRDVPKVHLRISCGPSRSSWDGWFDIDRGQLPNLFTLKNYLSSCKYTELFIFYKAHCNRGKGSRGYLAVFSKDPKSNQYATRLGKDTIFLRSE</sequence>
<evidence type="ECO:0000313" key="5">
    <source>
        <dbReference type="Proteomes" id="UP000572268"/>
    </source>
</evidence>
<dbReference type="Proteomes" id="UP000572268">
    <property type="component" value="Unassembled WGS sequence"/>
</dbReference>
<feature type="signal peptide" evidence="1">
    <location>
        <begin position="1"/>
        <end position="17"/>
    </location>
</feature>
<feature type="chain" id="PRO_5033594121" evidence="1">
    <location>
        <begin position="18"/>
        <end position="143"/>
    </location>
</feature>